<feature type="region of interest" description="Disordered" evidence="1">
    <location>
        <begin position="479"/>
        <end position="499"/>
    </location>
</feature>
<dbReference type="CDD" id="cd01029">
    <property type="entry name" value="TOPRIM_primases"/>
    <property type="match status" value="1"/>
</dbReference>
<dbReference type="EMBL" id="MLCO01000032">
    <property type="protein sequence ID" value="ONG56983.1"/>
    <property type="molecule type" value="Genomic_DNA"/>
</dbReference>
<dbReference type="Gene3D" id="3.40.50.300">
    <property type="entry name" value="P-loop containing nucleotide triphosphate hydrolases"/>
    <property type="match status" value="1"/>
</dbReference>
<dbReference type="InterPro" id="IPR027417">
    <property type="entry name" value="P-loop_NTPase"/>
</dbReference>
<feature type="domain" description="Toprim" evidence="2">
    <location>
        <begin position="80"/>
        <end position="172"/>
    </location>
</feature>
<dbReference type="GO" id="GO:0043139">
    <property type="term" value="F:5'-3' DNA helicase activity"/>
    <property type="evidence" value="ECO:0007669"/>
    <property type="project" value="InterPro"/>
</dbReference>
<dbReference type="PANTHER" id="PTHR12873">
    <property type="entry name" value="T7-LIKE MITOCHONDRIAL DNA HELICASE"/>
    <property type="match status" value="1"/>
</dbReference>
<dbReference type="InterPro" id="IPR034154">
    <property type="entry name" value="TOPRIM_DnaG/twinkle"/>
</dbReference>
<dbReference type="SUPFAM" id="SSF52540">
    <property type="entry name" value="P-loop containing nucleoside triphosphate hydrolases"/>
    <property type="match status" value="1"/>
</dbReference>
<dbReference type="InterPro" id="IPR006171">
    <property type="entry name" value="TOPRIM_dom"/>
</dbReference>
<dbReference type="AlphaFoldDB" id="A0A1V2H5W8"/>
<evidence type="ECO:0000256" key="1">
    <source>
        <dbReference type="SAM" id="MobiDB-lite"/>
    </source>
</evidence>
<evidence type="ECO:0000313" key="3">
    <source>
        <dbReference type="EMBL" id="ONG56983.1"/>
    </source>
</evidence>
<evidence type="ECO:0000259" key="2">
    <source>
        <dbReference type="Pfam" id="PF13662"/>
    </source>
</evidence>
<dbReference type="PANTHER" id="PTHR12873:SF0">
    <property type="entry name" value="TWINKLE MTDNA HELICASE"/>
    <property type="match status" value="1"/>
</dbReference>
<sequence>MAAFGVYGTTRNWPQLDEAGKPLKDGEGKLLWGPAPTIVFPYQWQGEVVNRKFRSDRKQFQQDRDALRTLFNADAIKTADEVILVEGEMDVLACWEAGFRQVVSLPDGAPSKLLDEGDLKRLDDQRYDALETCAEKLAAVQRILIGTDMDMPGGYLAEEFARRLGRVRCWRVTWPDGCKDANDTLLKHGPEGVQAAVAAACPMPLEGIFDMRDGCLHEFLHNGREPSGLTAGIGDLDEIARLPAGGGWLTIVTGIPSHGKSSLLRTWLICTALRSDLGIVWCSPEDNRPEVLALRICSVLLNHPMKAAGGYVPEALLAKAQDWVRRKVTFLWSDNPDTEMTLEWVLARAEEAKRRFPRNLLVLDPWNEFEHQFTRHESETQYTGKWLRKLKAWGRAEGMGILIAAHPTKLQKDPKKGVYPVADGYDINGGANWFNKADLGLTVYRRDEGYPEVHCWKARYDAFGKRYEFARLKLDPRSGRLASTSSRDAAHSNMEDRHA</sequence>
<proteinExistence type="predicted"/>
<protein>
    <recommendedName>
        <fullName evidence="2">Toprim domain-containing protein</fullName>
    </recommendedName>
</protein>
<organism evidence="3 4">
    <name type="scientific">Teichococcus deserti</name>
    <dbReference type="NCBI Taxonomy" id="1817963"/>
    <lineage>
        <taxon>Bacteria</taxon>
        <taxon>Pseudomonadati</taxon>
        <taxon>Pseudomonadota</taxon>
        <taxon>Alphaproteobacteria</taxon>
        <taxon>Acetobacterales</taxon>
        <taxon>Roseomonadaceae</taxon>
        <taxon>Roseomonas</taxon>
    </lineage>
</organism>
<dbReference type="Proteomes" id="UP000188879">
    <property type="component" value="Unassembled WGS sequence"/>
</dbReference>
<dbReference type="Pfam" id="PF13662">
    <property type="entry name" value="Toprim_4"/>
    <property type="match status" value="1"/>
</dbReference>
<dbReference type="GO" id="GO:0003697">
    <property type="term" value="F:single-stranded DNA binding"/>
    <property type="evidence" value="ECO:0007669"/>
    <property type="project" value="InterPro"/>
</dbReference>
<dbReference type="InterPro" id="IPR027032">
    <property type="entry name" value="Twinkle-like"/>
</dbReference>
<keyword evidence="4" id="KW-1185">Reference proteome</keyword>
<evidence type="ECO:0000313" key="4">
    <source>
        <dbReference type="Proteomes" id="UP000188879"/>
    </source>
</evidence>
<reference evidence="3 4" key="1">
    <citation type="submission" date="2016-10" db="EMBL/GenBank/DDBJ databases">
        <title>Draft Genome sequence of Roseomonas sp. strain M3.</title>
        <authorList>
            <person name="Subhash Y."/>
            <person name="Lee S."/>
        </authorList>
    </citation>
    <scope>NUCLEOTIDE SEQUENCE [LARGE SCALE GENOMIC DNA]</scope>
    <source>
        <strain evidence="3 4">M3</strain>
    </source>
</reference>
<feature type="compositionally biased region" description="Basic and acidic residues" evidence="1">
    <location>
        <begin position="488"/>
        <end position="499"/>
    </location>
</feature>
<comment type="caution">
    <text evidence="3">The sequence shown here is derived from an EMBL/GenBank/DDBJ whole genome shotgun (WGS) entry which is preliminary data.</text>
</comment>
<dbReference type="SUPFAM" id="SSF56731">
    <property type="entry name" value="DNA primase core"/>
    <property type="match status" value="1"/>
</dbReference>
<gene>
    <name evidence="3" type="ORF">BKE38_05155</name>
</gene>
<accession>A0A1V2H5W8</accession>
<dbReference type="Gene3D" id="3.40.1360.10">
    <property type="match status" value="1"/>
</dbReference>
<name>A0A1V2H5W8_9PROT</name>